<comment type="caution">
    <text evidence="1">The sequence shown here is derived from an EMBL/GenBank/DDBJ whole genome shotgun (WGS) entry which is preliminary data.</text>
</comment>
<accession>A0A554J9J3</accession>
<name>A0A554J9J3_9BACT</name>
<dbReference type="Proteomes" id="UP000316253">
    <property type="component" value="Unassembled WGS sequence"/>
</dbReference>
<evidence type="ECO:0000313" key="2">
    <source>
        <dbReference type="Proteomes" id="UP000316253"/>
    </source>
</evidence>
<sequence>MERESVTVSDWALELARRFQEGFQAPQQTLKLDGPPPTDEELLAVSGEVFCDHFVARLVEAVTTLRTERYIARALWLLRMMLAHLFFRGIDFDDSLFWSTFKIYSWPTDALQVPPLELCGRLGIQIEEIPAGRSQEERPCLGQAITVVRCEVKSGEHRRLKWLDRDTPPEHLFKSAFEALCYASWYIGRCDMGPSRKVGFMFGYPGGWVVVSPDENRTAQSILWRTKEDWRDPVDFGTRTWYVFFPGLPEGDATSEA</sequence>
<dbReference type="AlphaFoldDB" id="A0A554J9J3"/>
<dbReference type="EMBL" id="VMFD01000070">
    <property type="protein sequence ID" value="TSC65024.1"/>
    <property type="molecule type" value="Genomic_DNA"/>
</dbReference>
<evidence type="ECO:0000313" key="1">
    <source>
        <dbReference type="EMBL" id="TSC65024.1"/>
    </source>
</evidence>
<organism evidence="1 2">
    <name type="scientific">Candidatus Berkelbacteria bacterium Gr01-1014_85</name>
    <dbReference type="NCBI Taxonomy" id="2017150"/>
    <lineage>
        <taxon>Bacteria</taxon>
        <taxon>Candidatus Berkelbacteria</taxon>
    </lineage>
</organism>
<gene>
    <name evidence="1" type="ORF">CEO22_628</name>
</gene>
<proteinExistence type="predicted"/>
<protein>
    <submittedName>
        <fullName evidence="1">Uncharacterized protein</fullName>
    </submittedName>
</protein>
<reference evidence="1 2" key="1">
    <citation type="submission" date="2017-08" db="EMBL/GenBank/DDBJ databases">
        <title>Mechanisms for carbon and nitrogen cycling indicate functional differentiation within the Candidate Phyla Radiation.</title>
        <authorList>
            <person name="Danczak R.E."/>
            <person name="Johnston M.D."/>
            <person name="Kenah C."/>
            <person name="Slattery M."/>
            <person name="Wrighton K.C."/>
            <person name="Wilkins M.J."/>
        </authorList>
    </citation>
    <scope>NUCLEOTIDE SEQUENCE [LARGE SCALE GENOMIC DNA]</scope>
    <source>
        <strain evidence="1">Gr01-1014_85</strain>
    </source>
</reference>